<proteinExistence type="predicted"/>
<keyword evidence="2" id="KW-0489">Methyltransferase</keyword>
<comment type="caution">
    <text evidence="2">The sequence shown here is derived from an EMBL/GenBank/DDBJ whole genome shotgun (WGS) entry which is preliminary data.</text>
</comment>
<name>A0AAE3DXE6_9FIRM</name>
<dbReference type="EMBL" id="JAJEQM010000003">
    <property type="protein sequence ID" value="MCC2209779.1"/>
    <property type="molecule type" value="Genomic_DNA"/>
</dbReference>
<dbReference type="SUPFAM" id="SSF53335">
    <property type="entry name" value="S-adenosyl-L-methionine-dependent methyltransferases"/>
    <property type="match status" value="1"/>
</dbReference>
<dbReference type="GO" id="GO:0032259">
    <property type="term" value="P:methylation"/>
    <property type="evidence" value="ECO:0007669"/>
    <property type="project" value="UniProtKB-KW"/>
</dbReference>
<dbReference type="InterPro" id="IPR029063">
    <property type="entry name" value="SAM-dependent_MTases_sf"/>
</dbReference>
<dbReference type="AlphaFoldDB" id="A0AAE3DXE6"/>
<dbReference type="PANTHER" id="PTHR13369:SF3">
    <property type="entry name" value="METHYLTRANSFERASE DOMAIN-CONTAINING PROTEIN"/>
    <property type="match status" value="1"/>
</dbReference>
<dbReference type="Gene3D" id="3.40.50.150">
    <property type="entry name" value="Vaccinia Virus protein VP39"/>
    <property type="match status" value="1"/>
</dbReference>
<dbReference type="Proteomes" id="UP001198242">
    <property type="component" value="Unassembled WGS sequence"/>
</dbReference>
<sequence length="384" mass="43845">MNKKTVSKVNLFFGGLVSRMEENKDFFNDITINLKSGTKNFPAKILYTDDITLDYQAVKRNVEKDGLWDIIAEELLKYDEAQIIYSERGAKIVIDANDKKVNMRHEDVTKEINKTSVVQTGREYVVNPALAKDLLEEIGILAKNGKIKNDKIRKYNQIDYFVELMQGVLKEIGDRDEYVIFDAACGKSYLSFVMNFYLKEILKKKCHFIGVDYSETVIEASKRMAKNLGYNNMEFIKADLTEYTPPIRPDIVVSLHACDTATDMALALGIRAKSRAIVSVPCCHKDILKQYSYEPFEAITKHGILKARLADTLTDGLRAAYLESVGYKVSMIEYISPLETPKNIMIRAVYTGKKNEKSKQDFENLKEMLNVKPAIERFCRKGEI</sequence>
<reference evidence="2 3" key="1">
    <citation type="submission" date="2021-10" db="EMBL/GenBank/DDBJ databases">
        <title>Anaerobic single-cell dispensing facilitates the cultivation of human gut bacteria.</title>
        <authorList>
            <person name="Afrizal A."/>
        </authorList>
    </citation>
    <scope>NUCLEOTIDE SEQUENCE [LARGE SCALE GENOMIC DNA]</scope>
    <source>
        <strain evidence="2 3">CLA-AA-H232</strain>
    </source>
</reference>
<dbReference type="GO" id="GO:0008168">
    <property type="term" value="F:methyltransferase activity"/>
    <property type="evidence" value="ECO:0007669"/>
    <property type="project" value="UniProtKB-KW"/>
</dbReference>
<dbReference type="Pfam" id="PF13679">
    <property type="entry name" value="Methyltransf_32"/>
    <property type="match status" value="1"/>
</dbReference>
<dbReference type="CDD" id="cd02440">
    <property type="entry name" value="AdoMet_MTases"/>
    <property type="match status" value="1"/>
</dbReference>
<evidence type="ECO:0000313" key="3">
    <source>
        <dbReference type="Proteomes" id="UP001198242"/>
    </source>
</evidence>
<dbReference type="RefSeq" id="WP_147513921.1">
    <property type="nucleotide sequence ID" value="NZ_JAJEQM010000003.1"/>
</dbReference>
<dbReference type="GO" id="GO:0005737">
    <property type="term" value="C:cytoplasm"/>
    <property type="evidence" value="ECO:0007669"/>
    <property type="project" value="TreeGrafter"/>
</dbReference>
<gene>
    <name evidence="2" type="ORF">LKE05_03080</name>
</gene>
<protein>
    <submittedName>
        <fullName evidence="2">SAM-dependent methyltransferase</fullName>
    </submittedName>
</protein>
<dbReference type="InterPro" id="IPR025714">
    <property type="entry name" value="Methyltranfer_dom"/>
</dbReference>
<keyword evidence="2" id="KW-0808">Transferase</keyword>
<dbReference type="PANTHER" id="PTHR13369">
    <property type="match status" value="1"/>
</dbReference>
<accession>A0AAE3DXE6</accession>
<keyword evidence="3" id="KW-1185">Reference proteome</keyword>
<feature type="domain" description="Methyltransferase" evidence="1">
    <location>
        <begin position="153"/>
        <end position="289"/>
    </location>
</feature>
<organism evidence="2 3">
    <name type="scientific">Hominilimicola fabiformis</name>
    <dbReference type="NCBI Taxonomy" id="2885356"/>
    <lineage>
        <taxon>Bacteria</taxon>
        <taxon>Bacillati</taxon>
        <taxon>Bacillota</taxon>
        <taxon>Clostridia</taxon>
        <taxon>Eubacteriales</taxon>
        <taxon>Oscillospiraceae</taxon>
        <taxon>Hominilimicola</taxon>
    </lineage>
</organism>
<evidence type="ECO:0000313" key="2">
    <source>
        <dbReference type="EMBL" id="MCC2209779.1"/>
    </source>
</evidence>
<evidence type="ECO:0000259" key="1">
    <source>
        <dbReference type="Pfam" id="PF13679"/>
    </source>
</evidence>